<keyword evidence="1" id="KW-0472">Membrane</keyword>
<evidence type="ECO:0008006" key="4">
    <source>
        <dbReference type="Google" id="ProtNLM"/>
    </source>
</evidence>
<evidence type="ECO:0000256" key="1">
    <source>
        <dbReference type="SAM" id="Phobius"/>
    </source>
</evidence>
<evidence type="ECO:0000313" key="2">
    <source>
        <dbReference type="EMBL" id="HGM58992.1"/>
    </source>
</evidence>
<protein>
    <recommendedName>
        <fullName evidence="4">OB domain-containing protein</fullName>
    </recommendedName>
</protein>
<evidence type="ECO:0000313" key="3">
    <source>
        <dbReference type="EMBL" id="HGU64693.1"/>
    </source>
</evidence>
<dbReference type="AlphaFoldDB" id="A0A7C4D8V5"/>
<sequence>MSTEIERYLYYPEITPRRKYSADFFKILALSLVFIGLIGIYFASTTQPAPVYKIRDIVGNFYLNYATVMIEGKIVQPVRLDLQTGGRIRLTIYIVDEEGGEVFQVFVYDPVASQLINSDNYVDFGDIVRLLIQIRVREDFTYGILQDVNHVINVTRSWRNPVETYSLADIDEYSYVCVRGVVSNARNVSAGLLIDLTTAEDTVTILVPRTFNYRFKGREDYGVKWNALNTVGSMMKICGPVYYYTSTSPEIVVVRYEDVEIGVKPEAPEISINELGNYLNERVSVSGLFYKLSYDSTTYRYVVSIFDKGVSVSGYASRAIVKSAIDPWIVGIGSKIRLTGIVVSNTQLNIEYIEVLETKPPLNTTNVGEALVQTYGTIIILWNVKVVSTQSSSGNWNIVVSDDRNSITIFIPSSVAGGMSRIPPVGSIIALAGYRDVYGNTQQIVIYSENGLKILKEPEYKPISLQEIGNHVNEYVSVVGELVSIRYISGIYYVSIRENNVTVNATMSRDKVIVINPWFAGPGTKLRINGTVVSSNLIAANNVEVVERVETPKYTISEALRQPHGTIVALVNVKVTSARIVGNNNWSIEVVDDNGDKIVIYIPRSVVNELGRDLPSPGSVISIAGYRDIYQGTEEIVVYSSEGFK</sequence>
<keyword evidence="1" id="KW-0812">Transmembrane</keyword>
<keyword evidence="1" id="KW-1133">Transmembrane helix</keyword>
<organism evidence="2">
    <name type="scientific">Staphylothermus marinus</name>
    <dbReference type="NCBI Taxonomy" id="2280"/>
    <lineage>
        <taxon>Archaea</taxon>
        <taxon>Thermoproteota</taxon>
        <taxon>Thermoprotei</taxon>
        <taxon>Desulfurococcales</taxon>
        <taxon>Desulfurococcaceae</taxon>
        <taxon>Staphylothermus</taxon>
    </lineage>
</organism>
<reference evidence="2" key="1">
    <citation type="journal article" date="2020" name="mSystems">
        <title>Genome- and Community-Level Interaction Insights into Carbon Utilization and Element Cycling Functions of Hydrothermarchaeota in Hydrothermal Sediment.</title>
        <authorList>
            <person name="Zhou Z."/>
            <person name="Liu Y."/>
            <person name="Xu W."/>
            <person name="Pan J."/>
            <person name="Luo Z.H."/>
            <person name="Li M."/>
        </authorList>
    </citation>
    <scope>NUCLEOTIDE SEQUENCE [LARGE SCALE GENOMIC DNA]</scope>
    <source>
        <strain evidence="3">SpSt-622</strain>
        <strain evidence="2">SpSt-642</strain>
    </source>
</reference>
<feature type="transmembrane region" description="Helical" evidence="1">
    <location>
        <begin position="24"/>
        <end position="43"/>
    </location>
</feature>
<dbReference type="EMBL" id="DTAN01000023">
    <property type="protein sequence ID" value="HGU64693.1"/>
    <property type="molecule type" value="Genomic_DNA"/>
</dbReference>
<accession>A0A7C4D8V5</accession>
<name>A0A7C4D8V5_STAMA</name>
<dbReference type="EMBL" id="DTBJ01000044">
    <property type="protein sequence ID" value="HGM58992.1"/>
    <property type="molecule type" value="Genomic_DNA"/>
</dbReference>
<gene>
    <name evidence="3" type="ORF">ENT92_00555</name>
    <name evidence="2" type="ORF">ENU14_05360</name>
</gene>
<comment type="caution">
    <text evidence="2">The sequence shown here is derived from an EMBL/GenBank/DDBJ whole genome shotgun (WGS) entry which is preliminary data.</text>
</comment>
<proteinExistence type="predicted"/>